<evidence type="ECO:0000313" key="1">
    <source>
        <dbReference type="EMBL" id="KAF2166124.1"/>
    </source>
</evidence>
<dbReference type="GeneID" id="54560242"/>
<gene>
    <name evidence="1" type="ORF">M409DRAFT_23853</name>
</gene>
<dbReference type="RefSeq" id="XP_033667013.1">
    <property type="nucleotide sequence ID" value="XM_033806970.1"/>
</dbReference>
<keyword evidence="2" id="KW-1185">Reference proteome</keyword>
<dbReference type="Proteomes" id="UP000799537">
    <property type="component" value="Unassembled WGS sequence"/>
</dbReference>
<accession>A0A6A6CFZ2</accession>
<sequence>MGSQDQDSQSEPASPTATLAELQGKLAEARKAKGRKSKAKKDEISMLEEQISALQPQAPATDFPLRESTPILTAQNEELRVNMTMLEKSAFPPSVDRLLYFGPDGAAFLNLSPLEKLKLFETKFKAGRIDPQHVALIDDKSGSTRVIYKTKTRWQSKFITPFKTAFQNDNCAFIYLVFRDEPGMAAIVPSLLLPPQYVPGGRGHIQIQLPIPGPLIGFAFKQQSSALAFTGLTNALRTNSDYIVPGTEARFNPTAFLKDLTKKVIAEALEMDGAARGGFDKLATAVNDFSNDYVLDLADHQRTGDATLRNDGWKSMIEIKDGLLTETTNDVVVNIGFLALRAKERIKACSMFHPLRQWTYICIFSQNGRVVYWIPCSVVEPSWWTDQTEIIIPKHKVQDYRIAISDKRWFRNAEAIIAKDPTPRRSAELLSCSTSQDIERYLAYNIPVMESEAQQVDEIDQMPSKASKAASKEAIGNKNVSKGTYDWKRERFNAQCRKNGFGVLLPIGKEKNPGTEAFTICRWSKEDKFRYDKNARKLPMSLHAGHFKPYQTFLMVRSLGVQVAKTSGLVGMYKVSVQAIAKPRRPVVFAIDCIGTEDRSMPGSHFLIPSECIDYKSLYKHLAKYTGTKVTCVADFVDLVRAKKVRLSQHPGARVDLRSFLFNRIVNEFIVRDDQDYHKALIDFSMAHGQGREKLVPWYRYRGYVKVNRKWVKSEPLHVTGNYMWSFKQIAQETMNDFIALRSRGGADEEEEDEEEDDDEV</sequence>
<dbReference type="AlphaFoldDB" id="A0A6A6CFZ2"/>
<name>A0A6A6CFZ2_ZASCE</name>
<proteinExistence type="predicted"/>
<organism evidence="1 2">
    <name type="scientific">Zasmidium cellare ATCC 36951</name>
    <dbReference type="NCBI Taxonomy" id="1080233"/>
    <lineage>
        <taxon>Eukaryota</taxon>
        <taxon>Fungi</taxon>
        <taxon>Dikarya</taxon>
        <taxon>Ascomycota</taxon>
        <taxon>Pezizomycotina</taxon>
        <taxon>Dothideomycetes</taxon>
        <taxon>Dothideomycetidae</taxon>
        <taxon>Mycosphaerellales</taxon>
        <taxon>Mycosphaerellaceae</taxon>
        <taxon>Zasmidium</taxon>
    </lineage>
</organism>
<evidence type="ECO:0000313" key="2">
    <source>
        <dbReference type="Proteomes" id="UP000799537"/>
    </source>
</evidence>
<protein>
    <submittedName>
        <fullName evidence="1">Uncharacterized protein</fullName>
    </submittedName>
</protein>
<reference evidence="1" key="1">
    <citation type="journal article" date="2020" name="Stud. Mycol.">
        <title>101 Dothideomycetes genomes: a test case for predicting lifestyles and emergence of pathogens.</title>
        <authorList>
            <person name="Haridas S."/>
            <person name="Albert R."/>
            <person name="Binder M."/>
            <person name="Bloem J."/>
            <person name="Labutti K."/>
            <person name="Salamov A."/>
            <person name="Andreopoulos B."/>
            <person name="Baker S."/>
            <person name="Barry K."/>
            <person name="Bills G."/>
            <person name="Bluhm B."/>
            <person name="Cannon C."/>
            <person name="Castanera R."/>
            <person name="Culley D."/>
            <person name="Daum C."/>
            <person name="Ezra D."/>
            <person name="Gonzalez J."/>
            <person name="Henrissat B."/>
            <person name="Kuo A."/>
            <person name="Liang C."/>
            <person name="Lipzen A."/>
            <person name="Lutzoni F."/>
            <person name="Magnuson J."/>
            <person name="Mondo S."/>
            <person name="Nolan M."/>
            <person name="Ohm R."/>
            <person name="Pangilinan J."/>
            <person name="Park H.-J."/>
            <person name="Ramirez L."/>
            <person name="Alfaro M."/>
            <person name="Sun H."/>
            <person name="Tritt A."/>
            <person name="Yoshinaga Y."/>
            <person name="Zwiers L.-H."/>
            <person name="Turgeon B."/>
            <person name="Goodwin S."/>
            <person name="Spatafora J."/>
            <person name="Crous P."/>
            <person name="Grigoriev I."/>
        </authorList>
    </citation>
    <scope>NUCLEOTIDE SEQUENCE</scope>
    <source>
        <strain evidence="1">ATCC 36951</strain>
    </source>
</reference>
<dbReference type="EMBL" id="ML993598">
    <property type="protein sequence ID" value="KAF2166124.1"/>
    <property type="molecule type" value="Genomic_DNA"/>
</dbReference>